<feature type="transmembrane region" description="Helical" evidence="1">
    <location>
        <begin position="220"/>
        <end position="247"/>
    </location>
</feature>
<feature type="domain" description="EamA" evidence="2">
    <location>
        <begin position="5"/>
        <end position="133"/>
    </location>
</feature>
<sequence length="298" mass="31582">MGFEWLALIAAFLWAVSSIISVTPAKHLGSFSYSRWRMGCTALILSTMAMVTGGWSTVESSHITPMMLSGLIGIFIGDTALFACLNRMGPRQAGLLFSCHAVFSALLGYFLFSETMTPLELLGSALVFSGVATAIFFGRHGNSNHKASELETIKGNVCFGVGLGITAALCQALGGIIAKPVMQTAVDPVAASGIRMITAFIAHCLFLFTGTRHAKSIHPITWPIFGITALNGFLAMAVGMTLILFALQTGNVGMVALLSSTTPIMVLPLLWIYTKQRPNKYAWLGALLAVAGTGILVS</sequence>
<keyword evidence="1" id="KW-0472">Membrane</keyword>
<dbReference type="SUPFAM" id="SSF103481">
    <property type="entry name" value="Multidrug resistance efflux transporter EmrE"/>
    <property type="match status" value="2"/>
</dbReference>
<proteinExistence type="predicted"/>
<evidence type="ECO:0000256" key="1">
    <source>
        <dbReference type="SAM" id="Phobius"/>
    </source>
</evidence>
<name>A0A240EG15_9VIBR</name>
<dbReference type="PANTHER" id="PTHR22911:SF137">
    <property type="entry name" value="SOLUTE CARRIER FAMILY 35 MEMBER G2-RELATED"/>
    <property type="match status" value="1"/>
</dbReference>
<protein>
    <submittedName>
        <fullName evidence="3">EamA-like transporter family protein</fullName>
    </submittedName>
</protein>
<feature type="domain" description="EamA" evidence="2">
    <location>
        <begin position="159"/>
        <end position="297"/>
    </location>
</feature>
<organism evidence="3 4">
    <name type="scientific">Vibrio thalassae</name>
    <dbReference type="NCBI Taxonomy" id="1243014"/>
    <lineage>
        <taxon>Bacteria</taxon>
        <taxon>Pseudomonadati</taxon>
        <taxon>Pseudomonadota</taxon>
        <taxon>Gammaproteobacteria</taxon>
        <taxon>Vibrionales</taxon>
        <taxon>Vibrionaceae</taxon>
        <taxon>Vibrio</taxon>
    </lineage>
</organism>
<feature type="transmembrane region" description="Helical" evidence="1">
    <location>
        <begin position="67"/>
        <end position="86"/>
    </location>
</feature>
<keyword evidence="4" id="KW-1185">Reference proteome</keyword>
<dbReference type="Proteomes" id="UP000219336">
    <property type="component" value="Unassembled WGS sequence"/>
</dbReference>
<accession>A0A240EG15</accession>
<keyword evidence="1" id="KW-0812">Transmembrane</keyword>
<evidence type="ECO:0000313" key="4">
    <source>
        <dbReference type="Proteomes" id="UP000219336"/>
    </source>
</evidence>
<dbReference type="RefSeq" id="WP_096992772.1">
    <property type="nucleotide sequence ID" value="NZ_JBHSII010000001.1"/>
</dbReference>
<feature type="transmembrane region" description="Helical" evidence="1">
    <location>
        <begin position="118"/>
        <end position="137"/>
    </location>
</feature>
<dbReference type="EMBL" id="OANU01000009">
    <property type="protein sequence ID" value="SNX47506.1"/>
    <property type="molecule type" value="Genomic_DNA"/>
</dbReference>
<feature type="transmembrane region" description="Helical" evidence="1">
    <location>
        <begin position="189"/>
        <end position="208"/>
    </location>
</feature>
<reference evidence="4" key="1">
    <citation type="submission" date="2016-06" db="EMBL/GenBank/DDBJ databases">
        <authorList>
            <person name="Rodrigo-Torres L."/>
            <person name="Arahal R.D."/>
            <person name="Lucena T."/>
        </authorList>
    </citation>
    <scope>NUCLEOTIDE SEQUENCE [LARGE SCALE GENOMIC DNA]</scope>
    <source>
        <strain evidence="4">CECT8203</strain>
    </source>
</reference>
<dbReference type="PANTHER" id="PTHR22911">
    <property type="entry name" value="ACYL-MALONYL CONDENSING ENZYME-RELATED"/>
    <property type="match status" value="1"/>
</dbReference>
<feature type="transmembrane region" description="Helical" evidence="1">
    <location>
        <begin position="6"/>
        <end position="24"/>
    </location>
</feature>
<dbReference type="InterPro" id="IPR000620">
    <property type="entry name" value="EamA_dom"/>
</dbReference>
<dbReference type="GO" id="GO:0016020">
    <property type="term" value="C:membrane"/>
    <property type="evidence" value="ECO:0007669"/>
    <property type="project" value="InterPro"/>
</dbReference>
<feature type="transmembrane region" description="Helical" evidence="1">
    <location>
        <begin position="281"/>
        <end position="297"/>
    </location>
</feature>
<dbReference type="InterPro" id="IPR037185">
    <property type="entry name" value="EmrE-like"/>
</dbReference>
<feature type="transmembrane region" description="Helical" evidence="1">
    <location>
        <begin position="93"/>
        <end position="112"/>
    </location>
</feature>
<evidence type="ECO:0000259" key="2">
    <source>
        <dbReference type="Pfam" id="PF00892"/>
    </source>
</evidence>
<feature type="transmembrane region" description="Helical" evidence="1">
    <location>
        <begin position="36"/>
        <end position="55"/>
    </location>
</feature>
<feature type="transmembrane region" description="Helical" evidence="1">
    <location>
        <begin position="253"/>
        <end position="274"/>
    </location>
</feature>
<keyword evidence="1" id="KW-1133">Transmembrane helix</keyword>
<evidence type="ECO:0000313" key="3">
    <source>
        <dbReference type="EMBL" id="SNX47506.1"/>
    </source>
</evidence>
<gene>
    <name evidence="3" type="ORF">VTH8203_01110</name>
</gene>
<feature type="transmembrane region" description="Helical" evidence="1">
    <location>
        <begin position="157"/>
        <end position="177"/>
    </location>
</feature>
<dbReference type="OrthoDB" id="7841315at2"/>
<dbReference type="Pfam" id="PF00892">
    <property type="entry name" value="EamA"/>
    <property type="match status" value="2"/>
</dbReference>
<dbReference type="AlphaFoldDB" id="A0A240EG15"/>